<name>A3PCP7_PROM0</name>
<dbReference type="STRING" id="167546.P9301_08991"/>
<gene>
    <name evidence="2" type="ordered locus">P9301_08991</name>
</gene>
<keyword evidence="1" id="KW-0472">Membrane</keyword>
<dbReference type="Proteomes" id="UP000001430">
    <property type="component" value="Chromosome"/>
</dbReference>
<dbReference type="HOGENOM" id="CLU_3275002_0_0_3"/>
<feature type="transmembrane region" description="Helical" evidence="1">
    <location>
        <begin position="12"/>
        <end position="35"/>
    </location>
</feature>
<evidence type="ECO:0000256" key="1">
    <source>
        <dbReference type="SAM" id="Phobius"/>
    </source>
</evidence>
<keyword evidence="3" id="KW-1185">Reference proteome</keyword>
<proteinExistence type="predicted"/>
<dbReference type="KEGG" id="pmg:P9301_08991"/>
<dbReference type="AlphaFoldDB" id="A3PCP7"/>
<sequence>MYYFSSFAIGGFVPSAAVAGVLILVGLGAFFYLGIKGPTDY</sequence>
<reference evidence="2 3" key="1">
    <citation type="journal article" date="2007" name="PLoS Genet.">
        <title>Patterns and implications of gene gain and loss in the evolution of Prochlorococcus.</title>
        <authorList>
            <person name="Kettler G.C."/>
            <person name="Martiny A.C."/>
            <person name="Huang K."/>
            <person name="Zucker J."/>
            <person name="Coleman M.L."/>
            <person name="Rodrigue S."/>
            <person name="Chen F."/>
            <person name="Lapidus A."/>
            <person name="Ferriera S."/>
            <person name="Johnson J."/>
            <person name="Steglich C."/>
            <person name="Church G.M."/>
            <person name="Richardson P."/>
            <person name="Chisholm S.W."/>
        </authorList>
    </citation>
    <scope>NUCLEOTIDE SEQUENCE [LARGE SCALE GENOMIC DNA]</scope>
    <source>
        <strain evidence="2 3">MIT 9301</strain>
    </source>
</reference>
<dbReference type="EMBL" id="CP000576">
    <property type="protein sequence ID" value="ABO17522.1"/>
    <property type="molecule type" value="Genomic_DNA"/>
</dbReference>
<protein>
    <submittedName>
        <fullName evidence="2">Uncharacterized protein</fullName>
    </submittedName>
</protein>
<accession>A3PCP7</accession>
<organism evidence="2 3">
    <name type="scientific">Prochlorococcus marinus (strain MIT 9301)</name>
    <dbReference type="NCBI Taxonomy" id="167546"/>
    <lineage>
        <taxon>Bacteria</taxon>
        <taxon>Bacillati</taxon>
        <taxon>Cyanobacteriota</taxon>
        <taxon>Cyanophyceae</taxon>
        <taxon>Synechococcales</taxon>
        <taxon>Prochlorococcaceae</taxon>
        <taxon>Prochlorococcus</taxon>
    </lineage>
</organism>
<keyword evidence="1" id="KW-0812">Transmembrane</keyword>
<evidence type="ECO:0000313" key="2">
    <source>
        <dbReference type="EMBL" id="ABO17522.1"/>
    </source>
</evidence>
<keyword evidence="1" id="KW-1133">Transmembrane helix</keyword>
<evidence type="ECO:0000313" key="3">
    <source>
        <dbReference type="Proteomes" id="UP000001430"/>
    </source>
</evidence>
<dbReference type="RefSeq" id="WP_011862871.1">
    <property type="nucleotide sequence ID" value="NC_009091.1"/>
</dbReference>